<organism evidence="1 2">
    <name type="scientific">Plectonema cf. radiosum LEGE 06105</name>
    <dbReference type="NCBI Taxonomy" id="945769"/>
    <lineage>
        <taxon>Bacteria</taxon>
        <taxon>Bacillati</taxon>
        <taxon>Cyanobacteriota</taxon>
        <taxon>Cyanophyceae</taxon>
        <taxon>Oscillatoriophycideae</taxon>
        <taxon>Oscillatoriales</taxon>
        <taxon>Microcoleaceae</taxon>
        <taxon>Plectonema</taxon>
    </lineage>
</organism>
<accession>A0A8J7K0K4</accession>
<reference evidence="1" key="1">
    <citation type="submission" date="2020-10" db="EMBL/GenBank/DDBJ databases">
        <authorList>
            <person name="Castelo-Branco R."/>
            <person name="Eusebio N."/>
            <person name="Adriana R."/>
            <person name="Vieira A."/>
            <person name="Brugerolle De Fraissinette N."/>
            <person name="Rezende De Castro R."/>
            <person name="Schneider M.P."/>
            <person name="Vasconcelos V."/>
            <person name="Leao P.N."/>
        </authorList>
    </citation>
    <scope>NUCLEOTIDE SEQUENCE</scope>
    <source>
        <strain evidence="1">LEGE 06105</strain>
    </source>
</reference>
<protein>
    <submittedName>
        <fullName evidence="1">Uncharacterized protein</fullName>
    </submittedName>
</protein>
<dbReference type="AlphaFoldDB" id="A0A8J7K0K4"/>
<evidence type="ECO:0000313" key="2">
    <source>
        <dbReference type="Proteomes" id="UP000620559"/>
    </source>
</evidence>
<proteinExistence type="predicted"/>
<evidence type="ECO:0000313" key="1">
    <source>
        <dbReference type="EMBL" id="MBE9213766.1"/>
    </source>
</evidence>
<keyword evidence="2" id="KW-1185">Reference proteome</keyword>
<comment type="caution">
    <text evidence="1">The sequence shown here is derived from an EMBL/GenBank/DDBJ whole genome shotgun (WGS) entry which is preliminary data.</text>
</comment>
<gene>
    <name evidence="1" type="ORF">IQ247_14010</name>
</gene>
<dbReference type="Proteomes" id="UP000620559">
    <property type="component" value="Unassembled WGS sequence"/>
</dbReference>
<sequence>MNKILILNDFNYLPAYILLKWGISMPYYDLIEILKTIDSWIITNKQQLLNDLLILIDT</sequence>
<dbReference type="RefSeq" id="WP_193920952.1">
    <property type="nucleotide sequence ID" value="NZ_JADEWL010000041.1"/>
</dbReference>
<dbReference type="EMBL" id="JADEWL010000041">
    <property type="protein sequence ID" value="MBE9213766.1"/>
    <property type="molecule type" value="Genomic_DNA"/>
</dbReference>
<name>A0A8J7K0K4_9CYAN</name>